<proteinExistence type="predicted"/>
<dbReference type="InterPro" id="IPR051575">
    <property type="entry name" value="Myb-like_DNA-bd"/>
</dbReference>
<dbReference type="GO" id="GO:0005634">
    <property type="term" value="C:nucleus"/>
    <property type="evidence" value="ECO:0007669"/>
    <property type="project" value="UniProtKB-SubCell"/>
</dbReference>
<evidence type="ECO:0000256" key="3">
    <source>
        <dbReference type="ARBA" id="ARBA00023125"/>
    </source>
</evidence>
<dbReference type="SUPFAM" id="SSF46689">
    <property type="entry name" value="Homeodomain-like"/>
    <property type="match status" value="2"/>
</dbReference>
<protein>
    <submittedName>
        <fullName evidence="8">Uncharacterized protein</fullName>
    </submittedName>
</protein>
<dbReference type="GO" id="GO:0042796">
    <property type="term" value="P:snRNA transcription by RNA polymerase III"/>
    <property type="evidence" value="ECO:0007669"/>
    <property type="project" value="TreeGrafter"/>
</dbReference>
<keyword evidence="9" id="KW-1185">Reference proteome</keyword>
<dbReference type="PANTHER" id="PTHR46621">
    <property type="entry name" value="SNRNA-ACTIVATING PROTEIN COMPLEX SUBUNIT 4"/>
    <property type="match status" value="1"/>
</dbReference>
<gene>
    <name evidence="8" type="ORF">V8G54_011359</name>
</gene>
<dbReference type="Gene3D" id="1.10.10.60">
    <property type="entry name" value="Homeodomain-like"/>
    <property type="match status" value="2"/>
</dbReference>
<dbReference type="EMBL" id="CP144697">
    <property type="protein sequence ID" value="WVZ13793.1"/>
    <property type="molecule type" value="Genomic_DNA"/>
</dbReference>
<feature type="domain" description="HTH myb-type" evidence="7">
    <location>
        <begin position="91"/>
        <end position="147"/>
    </location>
</feature>
<dbReference type="InterPro" id="IPR017930">
    <property type="entry name" value="Myb_dom"/>
</dbReference>
<dbReference type="Pfam" id="PF13921">
    <property type="entry name" value="Myb_DNA-bind_6"/>
    <property type="match status" value="1"/>
</dbReference>
<feature type="domain" description="HTH myb-type" evidence="7">
    <location>
        <begin position="152"/>
        <end position="199"/>
    </location>
</feature>
<dbReference type="GO" id="GO:0019185">
    <property type="term" value="C:snRNA-activating protein complex"/>
    <property type="evidence" value="ECO:0007669"/>
    <property type="project" value="TreeGrafter"/>
</dbReference>
<evidence type="ECO:0000256" key="2">
    <source>
        <dbReference type="ARBA" id="ARBA00023015"/>
    </source>
</evidence>
<evidence type="ECO:0000259" key="6">
    <source>
        <dbReference type="PROSITE" id="PS50090"/>
    </source>
</evidence>
<dbReference type="GO" id="GO:0000978">
    <property type="term" value="F:RNA polymerase II cis-regulatory region sequence-specific DNA binding"/>
    <property type="evidence" value="ECO:0007669"/>
    <property type="project" value="TreeGrafter"/>
</dbReference>
<comment type="subcellular location">
    <subcellularLocation>
        <location evidence="1">Nucleus</location>
    </subcellularLocation>
</comment>
<keyword evidence="4" id="KW-0804">Transcription</keyword>
<keyword evidence="3" id="KW-0238">DNA-binding</keyword>
<dbReference type="InterPro" id="IPR009057">
    <property type="entry name" value="Homeodomain-like_sf"/>
</dbReference>
<evidence type="ECO:0000313" key="8">
    <source>
        <dbReference type="EMBL" id="WVZ13793.1"/>
    </source>
</evidence>
<name>A0AAQ3NSQ6_VIGMU</name>
<dbReference type="SMART" id="SM00717">
    <property type="entry name" value="SANT"/>
    <property type="match status" value="2"/>
</dbReference>
<dbReference type="InterPro" id="IPR001005">
    <property type="entry name" value="SANT/Myb"/>
</dbReference>
<evidence type="ECO:0000259" key="7">
    <source>
        <dbReference type="PROSITE" id="PS51294"/>
    </source>
</evidence>
<accession>A0AAQ3NSQ6</accession>
<sequence>MRGTSMTITITYSLPNLDFSKSSRSTHHAGGVVHDMIFNIVVLNKSVVVVIIIDVCYVDHRIVSMYEWLDSIPLTHYILNVCNHRWLNYEDPLVNQGAWTKEEDKSLLLIVQDMGIRNWFNIASSLGTSRTPFQCLSRFQRSLNPSMLNSEWTEEEDAQLCSAVTYFGDSNWQCVASVLERRTGTQCSNRLVSYLNCVPYL</sequence>
<keyword evidence="2" id="KW-0805">Transcription regulation</keyword>
<dbReference type="GO" id="GO:0042795">
    <property type="term" value="P:snRNA transcription by RNA polymerase II"/>
    <property type="evidence" value="ECO:0007669"/>
    <property type="project" value="TreeGrafter"/>
</dbReference>
<dbReference type="Proteomes" id="UP001374535">
    <property type="component" value="Chromosome 4"/>
</dbReference>
<evidence type="ECO:0000313" key="9">
    <source>
        <dbReference type="Proteomes" id="UP001374535"/>
    </source>
</evidence>
<organism evidence="8 9">
    <name type="scientific">Vigna mungo</name>
    <name type="common">Black gram</name>
    <name type="synonym">Phaseolus mungo</name>
    <dbReference type="NCBI Taxonomy" id="3915"/>
    <lineage>
        <taxon>Eukaryota</taxon>
        <taxon>Viridiplantae</taxon>
        <taxon>Streptophyta</taxon>
        <taxon>Embryophyta</taxon>
        <taxon>Tracheophyta</taxon>
        <taxon>Spermatophyta</taxon>
        <taxon>Magnoliopsida</taxon>
        <taxon>eudicotyledons</taxon>
        <taxon>Gunneridae</taxon>
        <taxon>Pentapetalae</taxon>
        <taxon>rosids</taxon>
        <taxon>fabids</taxon>
        <taxon>Fabales</taxon>
        <taxon>Fabaceae</taxon>
        <taxon>Papilionoideae</taxon>
        <taxon>50 kb inversion clade</taxon>
        <taxon>NPAAA clade</taxon>
        <taxon>indigoferoid/millettioid clade</taxon>
        <taxon>Phaseoleae</taxon>
        <taxon>Vigna</taxon>
    </lineage>
</organism>
<dbReference type="AlphaFoldDB" id="A0AAQ3NSQ6"/>
<reference evidence="8 9" key="1">
    <citation type="journal article" date="2023" name="Life. Sci Alliance">
        <title>Evolutionary insights into 3D genome organization and epigenetic landscape of Vigna mungo.</title>
        <authorList>
            <person name="Junaid A."/>
            <person name="Singh B."/>
            <person name="Bhatia S."/>
        </authorList>
    </citation>
    <scope>NUCLEOTIDE SEQUENCE [LARGE SCALE GENOMIC DNA]</scope>
    <source>
        <strain evidence="8">Urdbean</strain>
    </source>
</reference>
<dbReference type="PROSITE" id="PS50090">
    <property type="entry name" value="MYB_LIKE"/>
    <property type="match status" value="2"/>
</dbReference>
<keyword evidence="5" id="KW-0539">Nucleus</keyword>
<feature type="domain" description="Myb-like" evidence="6">
    <location>
        <begin position="144"/>
        <end position="195"/>
    </location>
</feature>
<dbReference type="GO" id="GO:0001006">
    <property type="term" value="F:RNA polymerase III type 3 promoter sequence-specific DNA binding"/>
    <property type="evidence" value="ECO:0007669"/>
    <property type="project" value="TreeGrafter"/>
</dbReference>
<evidence type="ECO:0000256" key="1">
    <source>
        <dbReference type="ARBA" id="ARBA00004123"/>
    </source>
</evidence>
<evidence type="ECO:0000256" key="5">
    <source>
        <dbReference type="ARBA" id="ARBA00023242"/>
    </source>
</evidence>
<dbReference type="PANTHER" id="PTHR46621:SF1">
    <property type="entry name" value="SNRNA-ACTIVATING PROTEIN COMPLEX SUBUNIT 4"/>
    <property type="match status" value="1"/>
</dbReference>
<feature type="domain" description="Myb-like" evidence="6">
    <location>
        <begin position="91"/>
        <end position="143"/>
    </location>
</feature>
<evidence type="ECO:0000256" key="4">
    <source>
        <dbReference type="ARBA" id="ARBA00023163"/>
    </source>
</evidence>
<dbReference type="PROSITE" id="PS51294">
    <property type="entry name" value="HTH_MYB"/>
    <property type="match status" value="2"/>
</dbReference>
<dbReference type="CDD" id="cd00167">
    <property type="entry name" value="SANT"/>
    <property type="match status" value="2"/>
</dbReference>